<proteinExistence type="predicted"/>
<protein>
    <recommendedName>
        <fullName evidence="4">UvrD-like helicase C-terminal domain-containing protein</fullName>
    </recommendedName>
</protein>
<feature type="region of interest" description="Disordered" evidence="1">
    <location>
        <begin position="137"/>
        <end position="176"/>
    </location>
</feature>
<sequence>MTAHKAQGKTLPACVVNLTGCKGSESPYVMLSRATSLDGVVILTPFAHERIACRQNEDLRQEFRRLAYLALQTVVEHGTEEEASRAKRELESSFNRPIADVGPTENDPCDRVMQIERANAVLTAPIQVARARIPLDTPIAAAAPSSIRPMATTKRRRPLDARPPSPGPSASKRRKS</sequence>
<comment type="caution">
    <text evidence="2">The sequence shown here is derived from an EMBL/GenBank/DDBJ whole genome shotgun (WGS) entry which is preliminary data.</text>
</comment>
<evidence type="ECO:0000313" key="2">
    <source>
        <dbReference type="EMBL" id="KAJ7729155.1"/>
    </source>
</evidence>
<organism evidence="2 3">
    <name type="scientific">Mycena metata</name>
    <dbReference type="NCBI Taxonomy" id="1033252"/>
    <lineage>
        <taxon>Eukaryota</taxon>
        <taxon>Fungi</taxon>
        <taxon>Dikarya</taxon>
        <taxon>Basidiomycota</taxon>
        <taxon>Agaricomycotina</taxon>
        <taxon>Agaricomycetes</taxon>
        <taxon>Agaricomycetidae</taxon>
        <taxon>Agaricales</taxon>
        <taxon>Marasmiineae</taxon>
        <taxon>Mycenaceae</taxon>
        <taxon>Mycena</taxon>
    </lineage>
</organism>
<accession>A0AAD7MRS6</accession>
<evidence type="ECO:0000313" key="3">
    <source>
        <dbReference type="Proteomes" id="UP001215598"/>
    </source>
</evidence>
<dbReference type="EMBL" id="JARKIB010000167">
    <property type="protein sequence ID" value="KAJ7729155.1"/>
    <property type="molecule type" value="Genomic_DNA"/>
</dbReference>
<name>A0AAD7MRS6_9AGAR</name>
<feature type="compositionally biased region" description="Low complexity" evidence="1">
    <location>
        <begin position="138"/>
        <end position="147"/>
    </location>
</feature>
<dbReference type="Proteomes" id="UP001215598">
    <property type="component" value="Unassembled WGS sequence"/>
</dbReference>
<reference evidence="2" key="1">
    <citation type="submission" date="2023-03" db="EMBL/GenBank/DDBJ databases">
        <title>Massive genome expansion in bonnet fungi (Mycena s.s.) driven by repeated elements and novel gene families across ecological guilds.</title>
        <authorList>
            <consortium name="Lawrence Berkeley National Laboratory"/>
            <person name="Harder C.B."/>
            <person name="Miyauchi S."/>
            <person name="Viragh M."/>
            <person name="Kuo A."/>
            <person name="Thoen E."/>
            <person name="Andreopoulos B."/>
            <person name="Lu D."/>
            <person name="Skrede I."/>
            <person name="Drula E."/>
            <person name="Henrissat B."/>
            <person name="Morin E."/>
            <person name="Kohler A."/>
            <person name="Barry K."/>
            <person name="LaButti K."/>
            <person name="Morin E."/>
            <person name="Salamov A."/>
            <person name="Lipzen A."/>
            <person name="Mereny Z."/>
            <person name="Hegedus B."/>
            <person name="Baldrian P."/>
            <person name="Stursova M."/>
            <person name="Weitz H."/>
            <person name="Taylor A."/>
            <person name="Grigoriev I.V."/>
            <person name="Nagy L.G."/>
            <person name="Martin F."/>
            <person name="Kauserud H."/>
        </authorList>
    </citation>
    <scope>NUCLEOTIDE SEQUENCE</scope>
    <source>
        <strain evidence="2">CBHHK182m</strain>
    </source>
</reference>
<evidence type="ECO:0000256" key="1">
    <source>
        <dbReference type="SAM" id="MobiDB-lite"/>
    </source>
</evidence>
<keyword evidence="3" id="KW-1185">Reference proteome</keyword>
<evidence type="ECO:0008006" key="4">
    <source>
        <dbReference type="Google" id="ProtNLM"/>
    </source>
</evidence>
<gene>
    <name evidence="2" type="ORF">B0H16DRAFT_1428303</name>
</gene>
<dbReference type="AlphaFoldDB" id="A0AAD7MRS6"/>